<dbReference type="PROSITE" id="PS00141">
    <property type="entry name" value="ASP_PROTEASE"/>
    <property type="match status" value="1"/>
</dbReference>
<reference evidence="2 3" key="1">
    <citation type="journal article" date="2021" name="Sci. Rep.">
        <title>Chromosome anchoring in Senegalese sole (Solea senegalensis) reveals sex-associated markers and genome rearrangements in flatfish.</title>
        <authorList>
            <person name="Guerrero-Cozar I."/>
            <person name="Gomez-Garrido J."/>
            <person name="Berbel C."/>
            <person name="Martinez-Blanch J.F."/>
            <person name="Alioto T."/>
            <person name="Claros M.G."/>
            <person name="Gagnaire P.A."/>
            <person name="Manchado M."/>
        </authorList>
    </citation>
    <scope>NUCLEOTIDE SEQUENCE [LARGE SCALE GENOMIC DNA]</scope>
    <source>
        <strain evidence="2">Sse05_10M</strain>
    </source>
</reference>
<organism evidence="2 3">
    <name type="scientific">Solea senegalensis</name>
    <name type="common">Senegalese sole</name>
    <dbReference type="NCBI Taxonomy" id="28829"/>
    <lineage>
        <taxon>Eukaryota</taxon>
        <taxon>Metazoa</taxon>
        <taxon>Chordata</taxon>
        <taxon>Craniata</taxon>
        <taxon>Vertebrata</taxon>
        <taxon>Euteleostomi</taxon>
        <taxon>Actinopterygii</taxon>
        <taxon>Neopterygii</taxon>
        <taxon>Teleostei</taxon>
        <taxon>Neoteleostei</taxon>
        <taxon>Acanthomorphata</taxon>
        <taxon>Carangaria</taxon>
        <taxon>Pleuronectiformes</taxon>
        <taxon>Pleuronectoidei</taxon>
        <taxon>Soleidae</taxon>
        <taxon>Solea</taxon>
    </lineage>
</organism>
<keyword evidence="3" id="KW-1185">Reference proteome</keyword>
<comment type="caution">
    <text evidence="2">The sequence shown here is derived from an EMBL/GenBank/DDBJ whole genome shotgun (WGS) entry which is preliminary data.</text>
</comment>
<proteinExistence type="predicted"/>
<protein>
    <submittedName>
        <fullName evidence="2">Zinc finger protein 444-like</fullName>
    </submittedName>
</protein>
<dbReference type="InterPro" id="IPR000551">
    <property type="entry name" value="MerR-type_HTH_dom"/>
</dbReference>
<evidence type="ECO:0000313" key="2">
    <source>
        <dbReference type="EMBL" id="KAG7508775.1"/>
    </source>
</evidence>
<dbReference type="PROSITE" id="PS50937">
    <property type="entry name" value="HTH_MERR_2"/>
    <property type="match status" value="1"/>
</dbReference>
<sequence length="118" mass="12972">MPLEEIGEILILEDFLLYVSPELLKDFRFQGSNRPVVNAKSVGPLNEHGCTAYVQVINVTVNGMPARALLDTGSTETLVHPHPVDELETLTGGRHRVCCVNGDDRECPLVETCTRADL</sequence>
<evidence type="ECO:0000313" key="3">
    <source>
        <dbReference type="Proteomes" id="UP000693946"/>
    </source>
</evidence>
<dbReference type="Proteomes" id="UP000693946">
    <property type="component" value="Linkage Group LG17"/>
</dbReference>
<dbReference type="GO" id="GO:0003677">
    <property type="term" value="F:DNA binding"/>
    <property type="evidence" value="ECO:0007669"/>
    <property type="project" value="InterPro"/>
</dbReference>
<dbReference type="GO" id="GO:0006508">
    <property type="term" value="P:proteolysis"/>
    <property type="evidence" value="ECO:0007669"/>
    <property type="project" value="InterPro"/>
</dbReference>
<dbReference type="GO" id="GO:0004190">
    <property type="term" value="F:aspartic-type endopeptidase activity"/>
    <property type="evidence" value="ECO:0007669"/>
    <property type="project" value="InterPro"/>
</dbReference>
<evidence type="ECO:0000259" key="1">
    <source>
        <dbReference type="PROSITE" id="PS50937"/>
    </source>
</evidence>
<dbReference type="EMBL" id="JAGKHQ010000009">
    <property type="protein sequence ID" value="KAG7508775.1"/>
    <property type="molecule type" value="Genomic_DNA"/>
</dbReference>
<accession>A0AAV6RVC8</accession>
<feature type="domain" description="HTH merR-type" evidence="1">
    <location>
        <begin position="1"/>
        <end position="12"/>
    </location>
</feature>
<gene>
    <name evidence="2" type="ORF">JOB18_023960</name>
</gene>
<dbReference type="InterPro" id="IPR001969">
    <property type="entry name" value="Aspartic_peptidase_AS"/>
</dbReference>
<dbReference type="GO" id="GO:0006355">
    <property type="term" value="P:regulation of DNA-templated transcription"/>
    <property type="evidence" value="ECO:0007669"/>
    <property type="project" value="InterPro"/>
</dbReference>
<dbReference type="AlphaFoldDB" id="A0AAV6RVC8"/>
<name>A0AAV6RVC8_SOLSE</name>